<gene>
    <name evidence="1" type="ORF">PanWU01x14_132980</name>
</gene>
<proteinExistence type="predicted"/>
<evidence type="ECO:0000313" key="2">
    <source>
        <dbReference type="Proteomes" id="UP000237105"/>
    </source>
</evidence>
<organism evidence="1 2">
    <name type="scientific">Parasponia andersonii</name>
    <name type="common">Sponia andersonii</name>
    <dbReference type="NCBI Taxonomy" id="3476"/>
    <lineage>
        <taxon>Eukaryota</taxon>
        <taxon>Viridiplantae</taxon>
        <taxon>Streptophyta</taxon>
        <taxon>Embryophyta</taxon>
        <taxon>Tracheophyta</taxon>
        <taxon>Spermatophyta</taxon>
        <taxon>Magnoliopsida</taxon>
        <taxon>eudicotyledons</taxon>
        <taxon>Gunneridae</taxon>
        <taxon>Pentapetalae</taxon>
        <taxon>rosids</taxon>
        <taxon>fabids</taxon>
        <taxon>Rosales</taxon>
        <taxon>Cannabaceae</taxon>
        <taxon>Parasponia</taxon>
    </lineage>
</organism>
<reference evidence="2" key="1">
    <citation type="submission" date="2016-06" db="EMBL/GenBank/DDBJ databases">
        <title>Parallel loss of symbiosis genes in relatives of nitrogen-fixing non-legume Parasponia.</title>
        <authorList>
            <person name="Van Velzen R."/>
            <person name="Holmer R."/>
            <person name="Bu F."/>
            <person name="Rutten L."/>
            <person name="Van Zeijl A."/>
            <person name="Liu W."/>
            <person name="Santuari L."/>
            <person name="Cao Q."/>
            <person name="Sharma T."/>
            <person name="Shen D."/>
            <person name="Roswanjaya Y."/>
            <person name="Wardhani T."/>
            <person name="Kalhor M.S."/>
            <person name="Jansen J."/>
            <person name="Van den Hoogen J."/>
            <person name="Gungor B."/>
            <person name="Hartog M."/>
            <person name="Hontelez J."/>
            <person name="Verver J."/>
            <person name="Yang W.-C."/>
            <person name="Schijlen E."/>
            <person name="Repin R."/>
            <person name="Schilthuizen M."/>
            <person name="Schranz E."/>
            <person name="Heidstra R."/>
            <person name="Miyata K."/>
            <person name="Fedorova E."/>
            <person name="Kohlen W."/>
            <person name="Bisseling T."/>
            <person name="Smit S."/>
            <person name="Geurts R."/>
        </authorList>
    </citation>
    <scope>NUCLEOTIDE SEQUENCE [LARGE SCALE GENOMIC DNA]</scope>
    <source>
        <strain evidence="2">cv. WU1-14</strain>
    </source>
</reference>
<keyword evidence="2" id="KW-1185">Reference proteome</keyword>
<accession>A0A2P5CQ75</accession>
<sequence length="76" mass="8400">VDDTTSRAQVTYTRDPPTRSQAGITVVAVAKLPKLAWSLASEGTCEMEIRQCPSKEPLAEEDKVIDLAELHARQLY</sequence>
<feature type="non-terminal residue" evidence="1">
    <location>
        <position position="1"/>
    </location>
</feature>
<name>A0A2P5CQ75_PARAD</name>
<evidence type="ECO:0000313" key="1">
    <source>
        <dbReference type="EMBL" id="PON63204.1"/>
    </source>
</evidence>
<dbReference type="Proteomes" id="UP000237105">
    <property type="component" value="Unassembled WGS sequence"/>
</dbReference>
<dbReference type="AlphaFoldDB" id="A0A2P5CQ75"/>
<protein>
    <submittedName>
        <fullName evidence="1">Uncharacterized protein</fullName>
    </submittedName>
</protein>
<dbReference type="EMBL" id="JXTB01000106">
    <property type="protein sequence ID" value="PON63204.1"/>
    <property type="molecule type" value="Genomic_DNA"/>
</dbReference>
<dbReference type="OrthoDB" id="10440244at2759"/>
<comment type="caution">
    <text evidence="1">The sequence shown here is derived from an EMBL/GenBank/DDBJ whole genome shotgun (WGS) entry which is preliminary data.</text>
</comment>